<sequence length="123" mass="14643">MREFDWRVRRARQADLFRQLFRTPEVTDRLLGDDVVHEEVLGAAHEHHVAHVRRMNVTHVIVTQRLAEHDLERELDAAFLQQHHDDLLIAALVQQERAPRISRERDFARLGRERRRADAFESL</sequence>
<dbReference type="AlphaFoldDB" id="A0AAD9PDD6"/>
<evidence type="ECO:0000313" key="1">
    <source>
        <dbReference type="EMBL" id="KAK2192742.1"/>
    </source>
</evidence>
<proteinExistence type="predicted"/>
<reference evidence="1" key="1">
    <citation type="journal article" date="2023" name="Mol. Biol. Evol.">
        <title>Third-Generation Sequencing Reveals the Adaptive Role of the Epigenome in Three Deep-Sea Polychaetes.</title>
        <authorList>
            <person name="Perez M."/>
            <person name="Aroh O."/>
            <person name="Sun Y."/>
            <person name="Lan Y."/>
            <person name="Juniper S.K."/>
            <person name="Young C.R."/>
            <person name="Angers B."/>
            <person name="Qian P.Y."/>
        </authorList>
    </citation>
    <scope>NUCLEOTIDE SEQUENCE</scope>
    <source>
        <strain evidence="1">R07B-5</strain>
    </source>
</reference>
<evidence type="ECO:0000313" key="2">
    <source>
        <dbReference type="Proteomes" id="UP001209878"/>
    </source>
</evidence>
<accession>A0AAD9PDD6</accession>
<name>A0AAD9PDD6_RIDPI</name>
<dbReference type="Proteomes" id="UP001209878">
    <property type="component" value="Unassembled WGS sequence"/>
</dbReference>
<comment type="caution">
    <text evidence="1">The sequence shown here is derived from an EMBL/GenBank/DDBJ whole genome shotgun (WGS) entry which is preliminary data.</text>
</comment>
<dbReference type="EMBL" id="JAODUO010000023">
    <property type="protein sequence ID" value="KAK2192742.1"/>
    <property type="molecule type" value="Genomic_DNA"/>
</dbReference>
<keyword evidence="2" id="KW-1185">Reference proteome</keyword>
<gene>
    <name evidence="1" type="ORF">NP493_23g01039</name>
</gene>
<organism evidence="1 2">
    <name type="scientific">Ridgeia piscesae</name>
    <name type="common">Tubeworm</name>
    <dbReference type="NCBI Taxonomy" id="27915"/>
    <lineage>
        <taxon>Eukaryota</taxon>
        <taxon>Metazoa</taxon>
        <taxon>Spiralia</taxon>
        <taxon>Lophotrochozoa</taxon>
        <taxon>Annelida</taxon>
        <taxon>Polychaeta</taxon>
        <taxon>Sedentaria</taxon>
        <taxon>Canalipalpata</taxon>
        <taxon>Sabellida</taxon>
        <taxon>Siboglinidae</taxon>
        <taxon>Ridgeia</taxon>
    </lineage>
</organism>
<protein>
    <submittedName>
        <fullName evidence="1">Uncharacterized protein</fullName>
    </submittedName>
</protein>